<dbReference type="RefSeq" id="XP_012198644.1">
    <property type="nucleotide sequence ID" value="XM_012343254.1"/>
</dbReference>
<protein>
    <submittedName>
        <fullName evidence="4">Uncharacterized protein</fullName>
    </submittedName>
</protein>
<organism evidence="4 5">
    <name type="scientific">Saprolegnia parasitica (strain CBS 223.65)</name>
    <dbReference type="NCBI Taxonomy" id="695850"/>
    <lineage>
        <taxon>Eukaryota</taxon>
        <taxon>Sar</taxon>
        <taxon>Stramenopiles</taxon>
        <taxon>Oomycota</taxon>
        <taxon>Saprolegniomycetes</taxon>
        <taxon>Saprolegniales</taxon>
        <taxon>Saprolegniaceae</taxon>
        <taxon>Saprolegnia</taxon>
    </lineage>
</organism>
<gene>
    <name evidence="4" type="ORF">SPRG_04323</name>
</gene>
<dbReference type="KEGG" id="spar:SPRG_04323"/>
<dbReference type="GeneID" id="24126773"/>
<dbReference type="SMART" id="SM00368">
    <property type="entry name" value="LRR_RI"/>
    <property type="match status" value="3"/>
</dbReference>
<keyword evidence="1" id="KW-0343">GTPase activation</keyword>
<dbReference type="Gene3D" id="3.80.10.10">
    <property type="entry name" value="Ribonuclease Inhibitor"/>
    <property type="match status" value="1"/>
</dbReference>
<keyword evidence="2" id="KW-0433">Leucine-rich repeat</keyword>
<evidence type="ECO:0000256" key="2">
    <source>
        <dbReference type="ARBA" id="ARBA00022614"/>
    </source>
</evidence>
<dbReference type="InterPro" id="IPR032675">
    <property type="entry name" value="LRR_dom_sf"/>
</dbReference>
<evidence type="ECO:0000313" key="4">
    <source>
        <dbReference type="EMBL" id="KDO30409.1"/>
    </source>
</evidence>
<dbReference type="GO" id="GO:0031267">
    <property type="term" value="F:small GTPase binding"/>
    <property type="evidence" value="ECO:0007669"/>
    <property type="project" value="TreeGrafter"/>
</dbReference>
<reference evidence="4 5" key="1">
    <citation type="journal article" date="2013" name="PLoS Genet.">
        <title>Distinctive expansion of potential virulence genes in the genome of the oomycete fish pathogen Saprolegnia parasitica.</title>
        <authorList>
            <person name="Jiang R.H."/>
            <person name="de Bruijn I."/>
            <person name="Haas B.J."/>
            <person name="Belmonte R."/>
            <person name="Lobach L."/>
            <person name="Christie J."/>
            <person name="van den Ackerveken G."/>
            <person name="Bottin A."/>
            <person name="Bulone V."/>
            <person name="Diaz-Moreno S.M."/>
            <person name="Dumas B."/>
            <person name="Fan L."/>
            <person name="Gaulin E."/>
            <person name="Govers F."/>
            <person name="Grenville-Briggs L.J."/>
            <person name="Horner N.R."/>
            <person name="Levin J.Z."/>
            <person name="Mammella M."/>
            <person name="Meijer H.J."/>
            <person name="Morris P."/>
            <person name="Nusbaum C."/>
            <person name="Oome S."/>
            <person name="Phillips A.J."/>
            <person name="van Rooyen D."/>
            <person name="Rzeszutek E."/>
            <person name="Saraiva M."/>
            <person name="Secombes C.J."/>
            <person name="Seidl M.F."/>
            <person name="Snel B."/>
            <person name="Stassen J.H."/>
            <person name="Sykes S."/>
            <person name="Tripathy S."/>
            <person name="van den Berg H."/>
            <person name="Vega-Arreguin J.C."/>
            <person name="Wawra S."/>
            <person name="Young S.K."/>
            <person name="Zeng Q."/>
            <person name="Dieguez-Uribeondo J."/>
            <person name="Russ C."/>
            <person name="Tyler B.M."/>
            <person name="van West P."/>
        </authorList>
    </citation>
    <scope>NUCLEOTIDE SEQUENCE [LARGE SCALE GENOMIC DNA]</scope>
    <source>
        <strain evidence="4 5">CBS 223.65</strain>
    </source>
</reference>
<sequence>MLLSPTLLETIATYLPSEGMMMAFLEALPKERRTPALELLATLSHALGLQVLWPTLDMVVLVRLANADSILAQLLSVNPRLCIAPVSARPIVPVVVATPPRTWPTLRHLSLTIATWTMDLAVLANVQQMFVANAACLRSIDVNITALPIPASDGRYATQSTCLAALVNLLVSTPYVTKVALRATFKVPFPETAAMALAQWIDAMPLTSLTMKNMYELSPTQQLWTKPTLVSLALPNTWHRLDNGSSAMSRHLTHLELGLSGPSPMQDVVGMLVQSPLQSLHLCLSNVARDFDMASTQLFLEDDLPRLDQLTTLRLTNVRLTTTHCLTLALLLPRYNHLGLTSNRMGDAGVLALAPFLRHSSQLKTLTLVDQGFGDVGASALATALVHTPRLRTLDLGRNDITASGAMSLSCLFPNLPRLATWRLCNNPLGAKGLVFLLRAWTYVKFPTATLLDARGSIDCDDDRRDCDALLSDLPRHRTCWTAFKPPPVETTETDFVDLDVDAPLGPMLQSLATALAAAAGLSVRCHA</sequence>
<dbReference type="GO" id="GO:0005829">
    <property type="term" value="C:cytosol"/>
    <property type="evidence" value="ECO:0007669"/>
    <property type="project" value="TreeGrafter"/>
</dbReference>
<dbReference type="Proteomes" id="UP000030745">
    <property type="component" value="Unassembled WGS sequence"/>
</dbReference>
<dbReference type="AlphaFoldDB" id="A0A067CI35"/>
<dbReference type="STRING" id="695850.A0A067CI35"/>
<dbReference type="SUPFAM" id="SSF52047">
    <property type="entry name" value="RNI-like"/>
    <property type="match status" value="1"/>
</dbReference>
<dbReference type="EMBL" id="KK583201">
    <property type="protein sequence ID" value="KDO30409.1"/>
    <property type="molecule type" value="Genomic_DNA"/>
</dbReference>
<name>A0A067CI35_SAPPC</name>
<dbReference type="GO" id="GO:0048471">
    <property type="term" value="C:perinuclear region of cytoplasm"/>
    <property type="evidence" value="ECO:0007669"/>
    <property type="project" value="TreeGrafter"/>
</dbReference>
<keyword evidence="3" id="KW-0677">Repeat</keyword>
<dbReference type="PANTHER" id="PTHR24113">
    <property type="entry name" value="RAN GTPASE-ACTIVATING PROTEIN 1"/>
    <property type="match status" value="1"/>
</dbReference>
<dbReference type="Pfam" id="PF13516">
    <property type="entry name" value="LRR_6"/>
    <property type="match status" value="2"/>
</dbReference>
<keyword evidence="5" id="KW-1185">Reference proteome</keyword>
<dbReference type="OrthoDB" id="341587at2759"/>
<proteinExistence type="predicted"/>
<evidence type="ECO:0000256" key="1">
    <source>
        <dbReference type="ARBA" id="ARBA00022468"/>
    </source>
</evidence>
<accession>A0A067CI35</accession>
<dbReference type="GO" id="GO:0005634">
    <property type="term" value="C:nucleus"/>
    <property type="evidence" value="ECO:0007669"/>
    <property type="project" value="TreeGrafter"/>
</dbReference>
<dbReference type="InterPro" id="IPR027038">
    <property type="entry name" value="RanGap"/>
</dbReference>
<dbReference type="InterPro" id="IPR001611">
    <property type="entry name" value="Leu-rich_rpt"/>
</dbReference>
<evidence type="ECO:0000256" key="3">
    <source>
        <dbReference type="ARBA" id="ARBA00022737"/>
    </source>
</evidence>
<dbReference type="GO" id="GO:0006913">
    <property type="term" value="P:nucleocytoplasmic transport"/>
    <property type="evidence" value="ECO:0007669"/>
    <property type="project" value="TreeGrafter"/>
</dbReference>
<evidence type="ECO:0000313" key="5">
    <source>
        <dbReference type="Proteomes" id="UP000030745"/>
    </source>
</evidence>
<dbReference type="GO" id="GO:0005096">
    <property type="term" value="F:GTPase activator activity"/>
    <property type="evidence" value="ECO:0007669"/>
    <property type="project" value="UniProtKB-KW"/>
</dbReference>
<dbReference type="PANTHER" id="PTHR24113:SF12">
    <property type="entry name" value="RAN GTPASE-ACTIVATING PROTEIN 1"/>
    <property type="match status" value="1"/>
</dbReference>
<dbReference type="VEuPathDB" id="FungiDB:SPRG_04323"/>